<dbReference type="InterPro" id="IPR003016">
    <property type="entry name" value="2-oxoA_DH_lipoyl-BS"/>
</dbReference>
<dbReference type="Pfam" id="PF02817">
    <property type="entry name" value="E3_binding"/>
    <property type="match status" value="1"/>
</dbReference>
<dbReference type="FunFam" id="2.40.50.100:FF:000013">
    <property type="entry name" value="Dihydrolipoamide acetyltransferase component of pyruvate dehydrogenase complex"/>
    <property type="match status" value="1"/>
</dbReference>
<dbReference type="Proteomes" id="UP000765509">
    <property type="component" value="Unassembled WGS sequence"/>
</dbReference>
<comment type="cofactor">
    <cofactor evidence="1 9">
        <name>(R)-lipoate</name>
        <dbReference type="ChEBI" id="CHEBI:83088"/>
    </cofactor>
</comment>
<dbReference type="Gene3D" id="2.40.50.100">
    <property type="match status" value="1"/>
</dbReference>
<evidence type="ECO:0000256" key="8">
    <source>
        <dbReference type="ARBA" id="ARBA00023315"/>
    </source>
</evidence>
<evidence type="ECO:0000256" key="6">
    <source>
        <dbReference type="ARBA" id="ARBA00022946"/>
    </source>
</evidence>
<comment type="subcellular location">
    <subcellularLocation>
        <location evidence="2">Mitochondrion matrix</location>
    </subcellularLocation>
</comment>
<evidence type="ECO:0000256" key="3">
    <source>
        <dbReference type="ARBA" id="ARBA00007317"/>
    </source>
</evidence>
<dbReference type="InterPro" id="IPR036625">
    <property type="entry name" value="E3-bd_dom_sf"/>
</dbReference>
<dbReference type="Gene3D" id="4.10.320.10">
    <property type="entry name" value="E3-binding domain"/>
    <property type="match status" value="1"/>
</dbReference>
<dbReference type="Pfam" id="PF00364">
    <property type="entry name" value="Biotin_lipoyl"/>
    <property type="match status" value="1"/>
</dbReference>
<dbReference type="GO" id="GO:0031405">
    <property type="term" value="F:lipoic acid binding"/>
    <property type="evidence" value="ECO:0007669"/>
    <property type="project" value="TreeGrafter"/>
</dbReference>
<dbReference type="EMBL" id="AVOT02033518">
    <property type="protein sequence ID" value="MBW0527422.1"/>
    <property type="molecule type" value="Genomic_DNA"/>
</dbReference>
<dbReference type="OrthoDB" id="15567at2759"/>
<protein>
    <recommendedName>
        <fullName evidence="9">Dihydrolipoamide acetyltransferase component of pyruvate dehydrogenase complex</fullName>
        <ecNumber evidence="9">2.3.1.-</ecNumber>
    </recommendedName>
</protein>
<keyword evidence="5 9" id="KW-0450">Lipoyl</keyword>
<gene>
    <name evidence="13" type="ORF">O181_067137</name>
</gene>
<dbReference type="SUPFAM" id="SSF51230">
    <property type="entry name" value="Single hybrid motif"/>
    <property type="match status" value="1"/>
</dbReference>
<dbReference type="Gene3D" id="3.30.559.10">
    <property type="entry name" value="Chloramphenicol acetyltransferase-like domain"/>
    <property type="match status" value="1"/>
</dbReference>
<feature type="compositionally biased region" description="Low complexity" evidence="10">
    <location>
        <begin position="229"/>
        <end position="245"/>
    </location>
</feature>
<dbReference type="SUPFAM" id="SSF52777">
    <property type="entry name" value="CoA-dependent acyltransferases"/>
    <property type="match status" value="1"/>
</dbReference>
<organism evidence="13 14">
    <name type="scientific">Austropuccinia psidii MF-1</name>
    <dbReference type="NCBI Taxonomy" id="1389203"/>
    <lineage>
        <taxon>Eukaryota</taxon>
        <taxon>Fungi</taxon>
        <taxon>Dikarya</taxon>
        <taxon>Basidiomycota</taxon>
        <taxon>Pucciniomycotina</taxon>
        <taxon>Pucciniomycetes</taxon>
        <taxon>Pucciniales</taxon>
        <taxon>Sphaerophragmiaceae</taxon>
        <taxon>Austropuccinia</taxon>
    </lineage>
</organism>
<feature type="region of interest" description="Disordered" evidence="10">
    <location>
        <begin position="226"/>
        <end position="283"/>
    </location>
</feature>
<dbReference type="SUPFAM" id="SSF47005">
    <property type="entry name" value="Peripheral subunit-binding domain of 2-oxo acid dehydrogenase complex"/>
    <property type="match status" value="1"/>
</dbReference>
<evidence type="ECO:0000313" key="13">
    <source>
        <dbReference type="EMBL" id="MBW0527422.1"/>
    </source>
</evidence>
<evidence type="ECO:0000259" key="12">
    <source>
        <dbReference type="PROSITE" id="PS51826"/>
    </source>
</evidence>
<dbReference type="InterPro" id="IPR050743">
    <property type="entry name" value="2-oxoacid_DH_E2_comp"/>
</dbReference>
<evidence type="ECO:0000256" key="5">
    <source>
        <dbReference type="ARBA" id="ARBA00022823"/>
    </source>
</evidence>
<dbReference type="GO" id="GO:0016407">
    <property type="term" value="F:acetyltransferase activity"/>
    <property type="evidence" value="ECO:0007669"/>
    <property type="project" value="TreeGrafter"/>
</dbReference>
<feature type="compositionally biased region" description="Polar residues" evidence="10">
    <location>
        <begin position="255"/>
        <end position="275"/>
    </location>
</feature>
<comment type="caution">
    <text evidence="13">The sequence shown here is derived from an EMBL/GenBank/DDBJ whole genome shotgun (WGS) entry which is preliminary data.</text>
</comment>
<sequence>MALSFIHDPSNRAAAASDISALAPNRLHDIILTDRLDLQSGLKPTYSIKLYLQIHRAFGSWEISLALFSNMLKIKLISKSFHLLSSKNLSRLPSGWVSEFNLITQFKFVQINHHKYSSYTQIRPGQINHSINLTPSSFRLSSSRATISKPFLLADIGEGITGCEIVKWLVTPGQVIAEFDPIAEVQSDKATVEITSPYEGTIENLLGEPGQVVKVGEPLCTILTEDESSSTQDSQQSSSLPSQFSKDQEQHDEQSFQFQNFTLPSEDSTSTQSNHHLVHSTPAVRRLAREHQLDISTIKGNGKQGRVTKDDVLAYLATQGTIQSTIVTNNPTLDKINSSIRVPLGPVRHAMFRAMSQSLKIPHFGYYDQIDVTQLERLRHKLISIHPDTRITLLSLFVKILGKVMAQHALFRSTISTDEPPQFIQRPTCDISIALASQVGLLTPLIPSVDSKTVVEIANHIVRLREFVSKASGDKIPRFPEDLGGNRSGTMTLSNIGIIGGTYTHPVIPPTGQLAIGAIGSMRLEPRYRPSDTKRIKQSVLDQEPQPFQVNSLTGNQAFDGLNNVIEPRLIVQVSFTADHRVVEGVELARLVQTFKEYCESPEMLISQSI</sequence>
<keyword evidence="7" id="KW-0496">Mitochondrion</keyword>
<dbReference type="PANTHER" id="PTHR43178">
    <property type="entry name" value="DIHYDROLIPOAMIDE ACETYLTRANSFERASE COMPONENT OF PYRUVATE DEHYDROGENASE COMPLEX"/>
    <property type="match status" value="1"/>
</dbReference>
<evidence type="ECO:0000256" key="4">
    <source>
        <dbReference type="ARBA" id="ARBA00022679"/>
    </source>
</evidence>
<dbReference type="InterPro" id="IPR023213">
    <property type="entry name" value="CAT-like_dom_sf"/>
</dbReference>
<accession>A0A9Q3EWS3</accession>
<dbReference type="InterPro" id="IPR011053">
    <property type="entry name" value="Single_hybrid_motif"/>
</dbReference>
<dbReference type="AlphaFoldDB" id="A0A9Q3EWS3"/>
<dbReference type="CDD" id="cd06849">
    <property type="entry name" value="lipoyl_domain"/>
    <property type="match status" value="1"/>
</dbReference>
<name>A0A9Q3EWS3_9BASI</name>
<evidence type="ECO:0000256" key="9">
    <source>
        <dbReference type="RuleBase" id="RU003423"/>
    </source>
</evidence>
<dbReference type="GO" id="GO:0005759">
    <property type="term" value="C:mitochondrial matrix"/>
    <property type="evidence" value="ECO:0007669"/>
    <property type="project" value="UniProtKB-SubCell"/>
</dbReference>
<reference evidence="13" key="1">
    <citation type="submission" date="2021-03" db="EMBL/GenBank/DDBJ databases">
        <title>Draft genome sequence of rust myrtle Austropuccinia psidii MF-1, a brazilian biotype.</title>
        <authorList>
            <person name="Quecine M.C."/>
            <person name="Pachon D.M.R."/>
            <person name="Bonatelli M.L."/>
            <person name="Correr F.H."/>
            <person name="Franceschini L.M."/>
            <person name="Leite T.F."/>
            <person name="Margarido G.R.A."/>
            <person name="Almeida C.A."/>
            <person name="Ferrarezi J.A."/>
            <person name="Labate C.A."/>
        </authorList>
    </citation>
    <scope>NUCLEOTIDE SEQUENCE</scope>
    <source>
        <strain evidence="13">MF-1</strain>
    </source>
</reference>
<dbReference type="PROSITE" id="PS00189">
    <property type="entry name" value="LIPOYL"/>
    <property type="match status" value="1"/>
</dbReference>
<comment type="similarity">
    <text evidence="3 9">Belongs to the 2-oxoacid dehydrogenase family.</text>
</comment>
<dbReference type="PROSITE" id="PS50968">
    <property type="entry name" value="BIOTINYL_LIPOYL"/>
    <property type="match status" value="1"/>
</dbReference>
<dbReference type="PROSITE" id="PS51826">
    <property type="entry name" value="PSBD"/>
    <property type="match status" value="1"/>
</dbReference>
<evidence type="ECO:0000313" key="14">
    <source>
        <dbReference type="Proteomes" id="UP000765509"/>
    </source>
</evidence>
<evidence type="ECO:0000256" key="2">
    <source>
        <dbReference type="ARBA" id="ARBA00004305"/>
    </source>
</evidence>
<feature type="domain" description="Peripheral subunit-binding (PSBD)" evidence="12">
    <location>
        <begin position="279"/>
        <end position="316"/>
    </location>
</feature>
<evidence type="ECO:0000256" key="1">
    <source>
        <dbReference type="ARBA" id="ARBA00001938"/>
    </source>
</evidence>
<dbReference type="PANTHER" id="PTHR43178:SF5">
    <property type="entry name" value="LIPOAMIDE ACYLTRANSFERASE COMPONENT OF BRANCHED-CHAIN ALPHA-KETO ACID DEHYDROGENASE COMPLEX, MITOCHONDRIAL"/>
    <property type="match status" value="1"/>
</dbReference>
<keyword evidence="4 9" id="KW-0808">Transferase</keyword>
<evidence type="ECO:0000256" key="10">
    <source>
        <dbReference type="SAM" id="MobiDB-lite"/>
    </source>
</evidence>
<proteinExistence type="inferred from homology"/>
<keyword evidence="8 9" id="KW-0012">Acyltransferase</keyword>
<dbReference type="InterPro" id="IPR004167">
    <property type="entry name" value="PSBD"/>
</dbReference>
<evidence type="ECO:0000256" key="7">
    <source>
        <dbReference type="ARBA" id="ARBA00023128"/>
    </source>
</evidence>
<feature type="domain" description="Lipoyl-binding" evidence="11">
    <location>
        <begin position="144"/>
        <end position="223"/>
    </location>
</feature>
<dbReference type="InterPro" id="IPR000089">
    <property type="entry name" value="Biotin_lipoyl"/>
</dbReference>
<dbReference type="InterPro" id="IPR001078">
    <property type="entry name" value="2-oxoacid_DH_actylTfrase"/>
</dbReference>
<dbReference type="EC" id="2.3.1.-" evidence="9"/>
<dbReference type="GO" id="GO:0045333">
    <property type="term" value="P:cellular respiration"/>
    <property type="evidence" value="ECO:0007669"/>
    <property type="project" value="UniProtKB-ARBA"/>
</dbReference>
<keyword evidence="6" id="KW-0809">Transit peptide</keyword>
<dbReference type="Pfam" id="PF00198">
    <property type="entry name" value="2-oxoacid_dh"/>
    <property type="match status" value="1"/>
</dbReference>
<keyword evidence="14" id="KW-1185">Reference proteome</keyword>
<evidence type="ECO:0000259" key="11">
    <source>
        <dbReference type="PROSITE" id="PS50968"/>
    </source>
</evidence>